<name>A0AAD5E780_UMBRA</name>
<dbReference type="PANTHER" id="PTHR47640:SF5">
    <property type="entry name" value="RRM DOMAIN-CONTAINING PROTEIN"/>
    <property type="match status" value="1"/>
</dbReference>
<dbReference type="InterPro" id="IPR000504">
    <property type="entry name" value="RRM_dom"/>
</dbReference>
<dbReference type="GO" id="GO:0003729">
    <property type="term" value="F:mRNA binding"/>
    <property type="evidence" value="ECO:0007669"/>
    <property type="project" value="InterPro"/>
</dbReference>
<dbReference type="Proteomes" id="UP001206595">
    <property type="component" value="Unassembled WGS sequence"/>
</dbReference>
<dbReference type="Gene3D" id="3.30.70.330">
    <property type="match status" value="3"/>
</dbReference>
<feature type="domain" description="RRM" evidence="3">
    <location>
        <begin position="215"/>
        <end position="287"/>
    </location>
</feature>
<evidence type="ECO:0000313" key="5">
    <source>
        <dbReference type="Proteomes" id="UP001206595"/>
    </source>
</evidence>
<keyword evidence="1 2" id="KW-0694">RNA-binding</keyword>
<feature type="domain" description="RRM" evidence="3">
    <location>
        <begin position="9"/>
        <end position="94"/>
    </location>
</feature>
<proteinExistence type="predicted"/>
<dbReference type="InterPro" id="IPR050825">
    <property type="entry name" value="RBM42_RBP45_47-like"/>
</dbReference>
<dbReference type="GeneID" id="75915045"/>
<reference evidence="4" key="2">
    <citation type="journal article" date="2022" name="Proc. Natl. Acad. Sci. U.S.A.">
        <title>Diploid-dominant life cycles characterize the early evolution of Fungi.</title>
        <authorList>
            <person name="Amses K.R."/>
            <person name="Simmons D.R."/>
            <person name="Longcore J.E."/>
            <person name="Mondo S.J."/>
            <person name="Seto K."/>
            <person name="Jeronimo G.H."/>
            <person name="Bonds A.E."/>
            <person name="Quandt C.A."/>
            <person name="Davis W.J."/>
            <person name="Chang Y."/>
            <person name="Federici B.A."/>
            <person name="Kuo A."/>
            <person name="LaButti K."/>
            <person name="Pangilinan J."/>
            <person name="Andreopoulos W."/>
            <person name="Tritt A."/>
            <person name="Riley R."/>
            <person name="Hundley H."/>
            <person name="Johnson J."/>
            <person name="Lipzen A."/>
            <person name="Barry K."/>
            <person name="Lang B.F."/>
            <person name="Cuomo C.A."/>
            <person name="Buchler N.E."/>
            <person name="Grigoriev I.V."/>
            <person name="Spatafora J.W."/>
            <person name="Stajich J.E."/>
            <person name="James T.Y."/>
        </authorList>
    </citation>
    <scope>NUCLEOTIDE SEQUENCE</scope>
    <source>
        <strain evidence="4">AG</strain>
    </source>
</reference>
<dbReference type="SMART" id="SM00360">
    <property type="entry name" value="RRM"/>
    <property type="match status" value="3"/>
</dbReference>
<dbReference type="PROSITE" id="PS50102">
    <property type="entry name" value="RRM"/>
    <property type="match status" value="3"/>
</dbReference>
<keyword evidence="5" id="KW-1185">Reference proteome</keyword>
<dbReference type="InterPro" id="IPR012677">
    <property type="entry name" value="Nucleotide-bd_a/b_plait_sf"/>
</dbReference>
<evidence type="ECO:0000313" key="4">
    <source>
        <dbReference type="EMBL" id="KAI8578713.1"/>
    </source>
</evidence>
<comment type="caution">
    <text evidence="4">The sequence shown here is derived from an EMBL/GenBank/DDBJ whole genome shotgun (WGS) entry which is preliminary data.</text>
</comment>
<sequence>MAAEEQQSRSIYVGNLDSRVSDQQVQDVFASVGPVESIKIMSPRKHTNYQYGQQAGFNYGFIEYADSASAEKAINEFNGKKVFNHELKVNWAQGSTPGGAKEDTSNHFHIFVGDLAPEINDEALTAAFGNFGPLTDAHVMWDQLSGKSRGFGFVVYKEKADAEKALAGMNGQWLGSRAIRCNWANQKGQTATPAPIPGQVLPIETVMSQAPAYVTTVYVGNLPPNLTQEEIAPIFGQFGIVHEIKMQADRGFAFVKLDSHEGAANAIVQLQGANMGGRPVKLSWGKNRSQDNNNWQQYPMAGYQQNQQHNMRRHHQPYRGGPYNMNSFPKVGGGRGAGGMDPQMFGNWPDQRQ</sequence>
<accession>A0AAD5E780</accession>
<dbReference type="SMART" id="SM00361">
    <property type="entry name" value="RRM_1"/>
    <property type="match status" value="3"/>
</dbReference>
<dbReference type="AlphaFoldDB" id="A0AAD5E780"/>
<gene>
    <name evidence="4" type="ORF">K450DRAFT_245150</name>
</gene>
<dbReference type="SUPFAM" id="SSF54928">
    <property type="entry name" value="RNA-binding domain, RBD"/>
    <property type="match status" value="3"/>
</dbReference>
<evidence type="ECO:0000259" key="3">
    <source>
        <dbReference type="PROSITE" id="PS50102"/>
    </source>
</evidence>
<dbReference type="InterPro" id="IPR035979">
    <property type="entry name" value="RBD_domain_sf"/>
</dbReference>
<feature type="domain" description="RRM" evidence="3">
    <location>
        <begin position="108"/>
        <end position="186"/>
    </location>
</feature>
<dbReference type="GO" id="GO:0005829">
    <property type="term" value="C:cytosol"/>
    <property type="evidence" value="ECO:0007669"/>
    <property type="project" value="TreeGrafter"/>
</dbReference>
<reference evidence="4" key="1">
    <citation type="submission" date="2021-06" db="EMBL/GenBank/DDBJ databases">
        <authorList>
            <consortium name="DOE Joint Genome Institute"/>
            <person name="Mondo S.J."/>
            <person name="Amses K.R."/>
            <person name="Simmons D.R."/>
            <person name="Longcore J.E."/>
            <person name="Seto K."/>
            <person name="Alves G.H."/>
            <person name="Bonds A.E."/>
            <person name="Quandt C.A."/>
            <person name="Davis W.J."/>
            <person name="Chang Y."/>
            <person name="Letcher P.M."/>
            <person name="Powell M.J."/>
            <person name="Kuo A."/>
            <person name="Labutti K."/>
            <person name="Pangilinan J."/>
            <person name="Andreopoulos W."/>
            <person name="Tritt A."/>
            <person name="Riley R."/>
            <person name="Hundley H."/>
            <person name="Johnson J."/>
            <person name="Lipzen A."/>
            <person name="Barry K."/>
            <person name="Berbee M.L."/>
            <person name="Buchler N.E."/>
            <person name="Grigoriev I.V."/>
            <person name="Spatafora J.W."/>
            <person name="Stajich J.E."/>
            <person name="James T.Y."/>
        </authorList>
    </citation>
    <scope>NUCLEOTIDE SEQUENCE</scope>
    <source>
        <strain evidence="4">AG</strain>
    </source>
</reference>
<dbReference type="PANTHER" id="PTHR47640">
    <property type="entry name" value="TRNA SELENOCYSTEINE 1-ASSOCIATED PROTEIN 1-RELATED-RELATED"/>
    <property type="match status" value="1"/>
</dbReference>
<protein>
    <recommendedName>
        <fullName evidence="3">RRM domain-containing protein</fullName>
    </recommendedName>
</protein>
<dbReference type="InterPro" id="IPR003954">
    <property type="entry name" value="RRM_euk-type"/>
</dbReference>
<dbReference type="EMBL" id="MU620926">
    <property type="protein sequence ID" value="KAI8578713.1"/>
    <property type="molecule type" value="Genomic_DNA"/>
</dbReference>
<organism evidence="4 5">
    <name type="scientific">Umbelopsis ramanniana AG</name>
    <dbReference type="NCBI Taxonomy" id="1314678"/>
    <lineage>
        <taxon>Eukaryota</taxon>
        <taxon>Fungi</taxon>
        <taxon>Fungi incertae sedis</taxon>
        <taxon>Mucoromycota</taxon>
        <taxon>Mucoromycotina</taxon>
        <taxon>Umbelopsidomycetes</taxon>
        <taxon>Umbelopsidales</taxon>
        <taxon>Umbelopsidaceae</taxon>
        <taxon>Umbelopsis</taxon>
    </lineage>
</organism>
<dbReference type="Pfam" id="PF00076">
    <property type="entry name" value="RRM_1"/>
    <property type="match status" value="3"/>
</dbReference>
<evidence type="ECO:0000256" key="2">
    <source>
        <dbReference type="PROSITE-ProRule" id="PRU00176"/>
    </source>
</evidence>
<evidence type="ECO:0000256" key="1">
    <source>
        <dbReference type="ARBA" id="ARBA00022884"/>
    </source>
</evidence>
<dbReference type="RefSeq" id="XP_051443717.1">
    <property type="nucleotide sequence ID" value="XM_051589700.1"/>
</dbReference>